<dbReference type="PANTHER" id="PTHR24305:SF166">
    <property type="entry name" value="CYTOCHROME P450 12A4, MITOCHONDRIAL-RELATED"/>
    <property type="match status" value="1"/>
</dbReference>
<dbReference type="GO" id="GO:0016705">
    <property type="term" value="F:oxidoreductase activity, acting on paired donors, with incorporation or reduction of molecular oxygen"/>
    <property type="evidence" value="ECO:0007669"/>
    <property type="project" value="InterPro"/>
</dbReference>
<evidence type="ECO:0000313" key="4">
    <source>
        <dbReference type="EMBL" id="KAK3197247.1"/>
    </source>
</evidence>
<comment type="caution">
    <text evidence="4">The sequence shown here is derived from an EMBL/GenBank/DDBJ whole genome shotgun (WGS) entry which is preliminary data.</text>
</comment>
<gene>
    <name evidence="4" type="ORF">GRF29_1536g1154542</name>
</gene>
<name>A0AAN6RCQ3_9PLEO</name>
<evidence type="ECO:0000313" key="5">
    <source>
        <dbReference type="Proteomes" id="UP001280581"/>
    </source>
</evidence>
<dbReference type="AlphaFoldDB" id="A0AAN6RCQ3"/>
<organism evidence="4 5">
    <name type="scientific">Pseudopithomyces chartarum</name>
    <dbReference type="NCBI Taxonomy" id="1892770"/>
    <lineage>
        <taxon>Eukaryota</taxon>
        <taxon>Fungi</taxon>
        <taxon>Dikarya</taxon>
        <taxon>Ascomycota</taxon>
        <taxon>Pezizomycotina</taxon>
        <taxon>Dothideomycetes</taxon>
        <taxon>Pleosporomycetidae</taxon>
        <taxon>Pleosporales</taxon>
        <taxon>Massarineae</taxon>
        <taxon>Didymosphaeriaceae</taxon>
        <taxon>Pseudopithomyces</taxon>
    </lineage>
</organism>
<dbReference type="InterPro" id="IPR036396">
    <property type="entry name" value="Cyt_P450_sf"/>
</dbReference>
<dbReference type="PRINTS" id="PR00385">
    <property type="entry name" value="P450"/>
</dbReference>
<keyword evidence="2" id="KW-0349">Heme</keyword>
<dbReference type="PRINTS" id="PR00463">
    <property type="entry name" value="EP450I"/>
</dbReference>
<dbReference type="GO" id="GO:0020037">
    <property type="term" value="F:heme binding"/>
    <property type="evidence" value="ECO:0007669"/>
    <property type="project" value="InterPro"/>
</dbReference>
<evidence type="ECO:0008006" key="6">
    <source>
        <dbReference type="Google" id="ProtNLM"/>
    </source>
</evidence>
<dbReference type="InterPro" id="IPR001128">
    <property type="entry name" value="Cyt_P450"/>
</dbReference>
<dbReference type="Proteomes" id="UP001280581">
    <property type="component" value="Unassembled WGS sequence"/>
</dbReference>
<feature type="signal peptide" evidence="3">
    <location>
        <begin position="1"/>
        <end position="24"/>
    </location>
</feature>
<protein>
    <recommendedName>
        <fullName evidence="6">Cytochrome P450</fullName>
    </recommendedName>
</protein>
<keyword evidence="2" id="KW-0479">Metal-binding</keyword>
<proteinExistence type="inferred from homology"/>
<dbReference type="EMBL" id="WVTA01000021">
    <property type="protein sequence ID" value="KAK3197247.1"/>
    <property type="molecule type" value="Genomic_DNA"/>
</dbReference>
<dbReference type="GO" id="GO:0005506">
    <property type="term" value="F:iron ion binding"/>
    <property type="evidence" value="ECO:0007669"/>
    <property type="project" value="InterPro"/>
</dbReference>
<reference evidence="4 5" key="1">
    <citation type="submission" date="2021-02" db="EMBL/GenBank/DDBJ databases">
        <title>Genome assembly of Pseudopithomyces chartarum.</title>
        <authorList>
            <person name="Jauregui R."/>
            <person name="Singh J."/>
            <person name="Voisey C."/>
        </authorList>
    </citation>
    <scope>NUCLEOTIDE SEQUENCE [LARGE SCALE GENOMIC DNA]</scope>
    <source>
        <strain evidence="4 5">AGR01</strain>
    </source>
</reference>
<dbReference type="InterPro" id="IPR002401">
    <property type="entry name" value="Cyt_P450_E_grp-I"/>
</dbReference>
<dbReference type="Gene3D" id="1.10.630.10">
    <property type="entry name" value="Cytochrome P450"/>
    <property type="match status" value="1"/>
</dbReference>
<evidence type="ECO:0000256" key="2">
    <source>
        <dbReference type="PIRSR" id="PIRSR602401-1"/>
    </source>
</evidence>
<dbReference type="PANTHER" id="PTHR24305">
    <property type="entry name" value="CYTOCHROME P450"/>
    <property type="match status" value="1"/>
</dbReference>
<accession>A0AAN6RCQ3</accession>
<comment type="similarity">
    <text evidence="1">Belongs to the cytochrome P450 family.</text>
</comment>
<evidence type="ECO:0000256" key="1">
    <source>
        <dbReference type="ARBA" id="ARBA00010617"/>
    </source>
</evidence>
<comment type="cofactor">
    <cofactor evidence="2">
        <name>heme</name>
        <dbReference type="ChEBI" id="CHEBI:30413"/>
    </cofactor>
</comment>
<dbReference type="GO" id="GO:0004497">
    <property type="term" value="F:monooxygenase activity"/>
    <property type="evidence" value="ECO:0007669"/>
    <property type="project" value="InterPro"/>
</dbReference>
<feature type="chain" id="PRO_5042895823" description="Cytochrome P450" evidence="3">
    <location>
        <begin position="25"/>
        <end position="580"/>
    </location>
</feature>
<dbReference type="SUPFAM" id="SSF48264">
    <property type="entry name" value="Cytochrome P450"/>
    <property type="match status" value="1"/>
</dbReference>
<dbReference type="Pfam" id="PF00067">
    <property type="entry name" value="p450"/>
    <property type="match status" value="1"/>
</dbReference>
<evidence type="ECO:0000256" key="3">
    <source>
        <dbReference type="SAM" id="SignalP"/>
    </source>
</evidence>
<keyword evidence="3" id="KW-0732">Signal</keyword>
<keyword evidence="2" id="KW-0408">Iron</keyword>
<sequence>MPSLFHIFLTFSILPLALIVWSLSDLCRNYAKARVIGLPITVRFITPGGPLWMIFSPVVIPIVAHLPFTKSFITKYKRGWESRERYRPHEEFGELFIICTPSGNIIKVSNFEVADDILKRKDEFGRDLEAFAVLNIYGKNLATTEGKEWMRHRKVAAVTFTEKNAEMVWHESLKEASQMLEYWVARAKKPIRTLAQDTQIFSLNVLAAALFGRSYPFEGKEESEAKNKSIGLDTKDGAFGYRDSIATILHMIVPIMVFGEKKLRDSWWLPKGWQKAGHAVANFRDYITYLINEERSAIARGATSSANLVTNLVRACEEEDSGSLRTEKSVGSSAILTKDEIISDLFVFAFAGNDTTALSLAYILAELAAHPAIQDWISEEIHHYTDTDDVEKWDYATCAKLKRCWAVMYETLRLSHPISQLVKNTGAQARTIRHQGNAYVIPSHTPVEINLPSLSTMPSCWSTDSLEWNPKRFITPASSFEDEVLPSDTTSEFYPWAYSRLVCPGKRFSQAELVGALAALFRDHRVEPALEPGENMDEACHRVKKLSEDIEQRLLSEICEPHKIALKWSRTTDDGVRMEC</sequence>
<feature type="binding site" description="axial binding residue" evidence="2">
    <location>
        <position position="503"/>
    </location>
    <ligand>
        <name>heme</name>
        <dbReference type="ChEBI" id="CHEBI:30413"/>
    </ligand>
    <ligandPart>
        <name>Fe</name>
        <dbReference type="ChEBI" id="CHEBI:18248"/>
    </ligandPart>
</feature>
<keyword evidence="5" id="KW-1185">Reference proteome</keyword>
<dbReference type="InterPro" id="IPR050121">
    <property type="entry name" value="Cytochrome_P450_monoxygenase"/>
</dbReference>